<organism evidence="1 2">
    <name type="scientific">Candidatus Cardinium hertigii</name>
    <dbReference type="NCBI Taxonomy" id="247481"/>
    <lineage>
        <taxon>Bacteria</taxon>
        <taxon>Pseudomonadati</taxon>
        <taxon>Bacteroidota</taxon>
        <taxon>Cytophagia</taxon>
        <taxon>Cytophagales</taxon>
        <taxon>Amoebophilaceae</taxon>
        <taxon>Candidatus Cardinium</taxon>
    </lineage>
</organism>
<accession>A0A3N2QDG3</accession>
<dbReference type="AlphaFoldDB" id="A0A3N2QDG3"/>
<comment type="caution">
    <text evidence="1">The sequence shown here is derived from an EMBL/GenBank/DDBJ whole genome shotgun (WGS) entry which is preliminary data.</text>
</comment>
<evidence type="ECO:0000313" key="1">
    <source>
        <dbReference type="EMBL" id="ROT47837.1"/>
    </source>
</evidence>
<name>A0A3N2QDG3_9BACT</name>
<protein>
    <submittedName>
        <fullName evidence="1">Uncharacterized protein</fullName>
    </submittedName>
</protein>
<gene>
    <name evidence="1" type="ORF">EDM02_00160</name>
</gene>
<dbReference type="Proteomes" id="UP000270927">
    <property type="component" value="Unassembled WGS sequence"/>
</dbReference>
<evidence type="ECO:0000313" key="2">
    <source>
        <dbReference type="Proteomes" id="UP000270927"/>
    </source>
</evidence>
<reference evidence="1 2" key="1">
    <citation type="submission" date="2018-09" db="EMBL/GenBank/DDBJ databases">
        <title>Comparative Genomics of Wolbachia-Cardinium Dual Endosymbiosis in a Plant-Parasitic Nematode.</title>
        <authorList>
            <person name="Brown A.M.V."/>
            <person name="Wasala S.K."/>
            <person name="Howe D.K."/>
            <person name="Peetz A.B."/>
            <person name="Zasada I.A."/>
            <person name="Denver D.R."/>
        </authorList>
    </citation>
    <scope>NUCLEOTIDE SEQUENCE [LARGE SCALE GENOMIC DNA]</scope>
    <source>
        <strain evidence="1 2">Pp_1</strain>
    </source>
</reference>
<proteinExistence type="predicted"/>
<sequence>MKRIKFQPILLMMVTSSGIYYGCSTEVNNKMNNQEPGSSSSYNYKKKNYDDDVTHFSSSNKKLRFHDKIIECISDFAYQDKLLQKSMIKEYFEFVESKITSGKPSKETITSQKKFHREIMTFLSEEEEKYDNALSTLRAITTDNTPLENKFIEYAMHICNIGEVLVTDAVMQIHYYGRHLKEILNKMKFIQSNLSSNRNTTDTEEDFYNLLSESVDKMDKIQDIFKNLKVLSDAFNNLVEAFNDSLNEENGSAKASLSFFKKSLNKYRSDLEKEIGELRSHSSYIYYLRNNQPFQVHQKYSNIVPSFTEINNIVKGITDFRARFKEAEKRLFKTETDIFINCGNKFIEYLEQGNERMIRVTRFSADKTRRARESFFILQE</sequence>
<keyword evidence="2" id="KW-1185">Reference proteome</keyword>
<dbReference type="EMBL" id="RARA01000007">
    <property type="protein sequence ID" value="ROT47837.1"/>
    <property type="molecule type" value="Genomic_DNA"/>
</dbReference>
<dbReference type="RefSeq" id="WP_123662120.1">
    <property type="nucleotide sequence ID" value="NZ_RARA01000007.1"/>
</dbReference>